<dbReference type="PROSITE" id="PS00678">
    <property type="entry name" value="WD_REPEATS_1"/>
    <property type="match status" value="2"/>
</dbReference>
<feature type="compositionally biased region" description="Low complexity" evidence="6">
    <location>
        <begin position="1142"/>
        <end position="1158"/>
    </location>
</feature>
<evidence type="ECO:0000256" key="5">
    <source>
        <dbReference type="PROSITE-ProRule" id="PRU00221"/>
    </source>
</evidence>
<feature type="compositionally biased region" description="Acidic residues" evidence="6">
    <location>
        <begin position="1773"/>
        <end position="1783"/>
    </location>
</feature>
<dbReference type="InterPro" id="IPR001487">
    <property type="entry name" value="Bromodomain"/>
</dbReference>
<evidence type="ECO:0000256" key="4">
    <source>
        <dbReference type="PROSITE-ProRule" id="PRU00035"/>
    </source>
</evidence>
<dbReference type="GO" id="GO:0006357">
    <property type="term" value="P:regulation of transcription by RNA polymerase II"/>
    <property type="evidence" value="ECO:0007669"/>
    <property type="project" value="TreeGrafter"/>
</dbReference>
<dbReference type="Gene3D" id="2.130.10.10">
    <property type="entry name" value="YVTN repeat-like/Quinoprotein amine dehydrogenase"/>
    <property type="match status" value="3"/>
</dbReference>
<reference evidence="8 9" key="1">
    <citation type="journal article" date="2021" name="Sci. Rep.">
        <title>The genome of the diatom Chaetoceros tenuissimus carries an ancient integrated fragment of an extant virus.</title>
        <authorList>
            <person name="Hongo Y."/>
            <person name="Kimura K."/>
            <person name="Takaki Y."/>
            <person name="Yoshida Y."/>
            <person name="Baba S."/>
            <person name="Kobayashi G."/>
            <person name="Nagasaki K."/>
            <person name="Hano T."/>
            <person name="Tomaru Y."/>
        </authorList>
    </citation>
    <scope>NUCLEOTIDE SEQUENCE [LARGE SCALE GENOMIC DNA]</scope>
    <source>
        <strain evidence="8 9">NIES-3715</strain>
    </source>
</reference>
<keyword evidence="3 4" id="KW-0103">Bromodomain</keyword>
<feature type="compositionally biased region" description="Basic residues" evidence="6">
    <location>
        <begin position="2125"/>
        <end position="2134"/>
    </location>
</feature>
<name>A0AAD3D7K9_9STRA</name>
<dbReference type="Pfam" id="PF00400">
    <property type="entry name" value="WD40"/>
    <property type="match status" value="3"/>
</dbReference>
<evidence type="ECO:0000313" key="9">
    <source>
        <dbReference type="Proteomes" id="UP001054902"/>
    </source>
</evidence>
<evidence type="ECO:0000256" key="3">
    <source>
        <dbReference type="ARBA" id="ARBA00023117"/>
    </source>
</evidence>
<dbReference type="InterPro" id="IPR015943">
    <property type="entry name" value="WD40/YVTN_repeat-like_dom_sf"/>
</dbReference>
<protein>
    <recommendedName>
        <fullName evidence="7">Bromo domain-containing protein</fullName>
    </recommendedName>
</protein>
<keyword evidence="1 5" id="KW-0853">WD repeat</keyword>
<evidence type="ECO:0000259" key="7">
    <source>
        <dbReference type="PROSITE" id="PS50014"/>
    </source>
</evidence>
<comment type="caution">
    <text evidence="8">The sequence shown here is derived from an EMBL/GenBank/DDBJ whole genome shotgun (WGS) entry which is preliminary data.</text>
</comment>
<feature type="repeat" description="WD" evidence="5">
    <location>
        <begin position="775"/>
        <end position="808"/>
    </location>
</feature>
<feature type="compositionally biased region" description="Low complexity" evidence="6">
    <location>
        <begin position="1743"/>
        <end position="1754"/>
    </location>
</feature>
<dbReference type="SMART" id="SM00320">
    <property type="entry name" value="WD40"/>
    <property type="match status" value="6"/>
</dbReference>
<feature type="compositionally biased region" description="Basic residues" evidence="6">
    <location>
        <begin position="1233"/>
        <end position="1259"/>
    </location>
</feature>
<dbReference type="Proteomes" id="UP001054902">
    <property type="component" value="Unassembled WGS sequence"/>
</dbReference>
<feature type="compositionally biased region" description="Acidic residues" evidence="6">
    <location>
        <begin position="1182"/>
        <end position="1202"/>
    </location>
</feature>
<feature type="region of interest" description="Disordered" evidence="6">
    <location>
        <begin position="1819"/>
        <end position="2075"/>
    </location>
</feature>
<dbReference type="PROSITE" id="PS50014">
    <property type="entry name" value="BROMODOMAIN_2"/>
    <property type="match status" value="2"/>
</dbReference>
<dbReference type="Gene3D" id="1.20.920.10">
    <property type="entry name" value="Bromodomain-like"/>
    <property type="match status" value="2"/>
</dbReference>
<dbReference type="SMART" id="SM00297">
    <property type="entry name" value="BROMO"/>
    <property type="match status" value="2"/>
</dbReference>
<feature type="compositionally biased region" description="Acidic residues" evidence="6">
    <location>
        <begin position="1215"/>
        <end position="1227"/>
    </location>
</feature>
<evidence type="ECO:0000256" key="6">
    <source>
        <dbReference type="SAM" id="MobiDB-lite"/>
    </source>
</evidence>
<organism evidence="8 9">
    <name type="scientific">Chaetoceros tenuissimus</name>
    <dbReference type="NCBI Taxonomy" id="426638"/>
    <lineage>
        <taxon>Eukaryota</taxon>
        <taxon>Sar</taxon>
        <taxon>Stramenopiles</taxon>
        <taxon>Ochrophyta</taxon>
        <taxon>Bacillariophyta</taxon>
        <taxon>Coscinodiscophyceae</taxon>
        <taxon>Chaetocerotophycidae</taxon>
        <taxon>Chaetocerotales</taxon>
        <taxon>Chaetocerotaceae</taxon>
        <taxon>Chaetoceros</taxon>
    </lineage>
</organism>
<dbReference type="GO" id="GO:0007010">
    <property type="term" value="P:cytoskeleton organization"/>
    <property type="evidence" value="ECO:0007669"/>
    <property type="project" value="TreeGrafter"/>
</dbReference>
<keyword evidence="2" id="KW-0677">Repeat</keyword>
<evidence type="ECO:0000256" key="2">
    <source>
        <dbReference type="ARBA" id="ARBA00022737"/>
    </source>
</evidence>
<feature type="compositionally biased region" description="Acidic residues" evidence="6">
    <location>
        <begin position="1960"/>
        <end position="1972"/>
    </location>
</feature>
<feature type="compositionally biased region" description="Basic and acidic residues" evidence="6">
    <location>
        <begin position="283"/>
        <end position="296"/>
    </location>
</feature>
<feature type="repeat" description="WD" evidence="5">
    <location>
        <begin position="488"/>
        <end position="529"/>
    </location>
</feature>
<dbReference type="Pfam" id="PF00439">
    <property type="entry name" value="Bromodomain"/>
    <property type="match status" value="2"/>
</dbReference>
<dbReference type="InterPro" id="IPR036427">
    <property type="entry name" value="Bromodomain-like_sf"/>
</dbReference>
<feature type="region of interest" description="Disordered" evidence="6">
    <location>
        <begin position="1730"/>
        <end position="1786"/>
    </location>
</feature>
<dbReference type="EMBL" id="BLLK01000062">
    <property type="protein sequence ID" value="GFH59289.1"/>
    <property type="molecule type" value="Genomic_DNA"/>
</dbReference>
<dbReference type="CDD" id="cd04369">
    <property type="entry name" value="Bromodomain"/>
    <property type="match status" value="2"/>
</dbReference>
<dbReference type="GO" id="GO:0008360">
    <property type="term" value="P:regulation of cell shape"/>
    <property type="evidence" value="ECO:0007669"/>
    <property type="project" value="TreeGrafter"/>
</dbReference>
<dbReference type="PROSITE" id="PS50294">
    <property type="entry name" value="WD_REPEATS_REGION"/>
    <property type="match status" value="2"/>
</dbReference>
<feature type="repeat" description="WD" evidence="5">
    <location>
        <begin position="530"/>
        <end position="565"/>
    </location>
</feature>
<sequence length="2270" mass="256822">MESSSGGEGNNAKSALPFLVTQWLSEFSSNTNDTGSNQDEDTRKKEEILMRIRSATNELAVAFTDLGAFGVTLSTPIGESKVDDTQEIEGMPLKNANYSDLSRRYGDNSNKLESLVTSSIEATTAVMNNVNRGHSSILEKICEQQKYTNNDNHRDGEENIRCDKGVYIPFPMHQPVLLESSKDENDNSIIDMNQEEKTSEIPISRKAELVLTSDRKKIEYLASQASKRYLTILAKFQKEESTCRRLSKSMAYQHRMQKRLDTKINDLLSSSCASSNNEINDNTEQRSKSDNLTQEKLENERVIAQLKRKLESINQSHISTSKELSMAKNVLGTVWNQCKTTSKSFTDPINSTTRGFHSNWDVYGCKTDSLINRVVGREYGFDMSRRRNVLRRKKVTFHSIDAPMESSKSLFFNRLSHVVTINSHLYCPVYCLKFDRTGRYFITGADDCLVKVFRIGTSMKPNSTHQQRYHSINKEFSSRRGAILVCTLRGHAGVITDIDVSFDNSLLATASEDGDVRVWSLSDGCPVAILRGHEEGANMVSWSQLTPFELTTIAGDGLARVWDIRKAALKRCKQIRSRRDYSSKLHSNNRNEETSTECGLNIDGDQALVPSNNVISEEERRANMEQNNGIFVPPLPAGAEFGIGADVNNASSSGTFVANSEIDEGVTLLSRLQHGDLPDDQMQGAGTRARRKKVKVICLARCPLGGHFATGSDDGIGRIWYDGANDVIETLDKQNNGKVGCHIEDNTMSTSMQRTRSSSRGVSNAPTTAPLLAQLHGHHNEITDIKYSHQGDRLLTASQQDGVVRIWSWGSDGNGVDGTQKFDQIRQVFIRMEAPSYIRKNAHGNNQIASGNRRRGGNTSPSCIICCDVANWSSDDSKVITSQTCIAKIGDVNIIEGSHVIYIWDSRTGECLLGLPQAHQGPCPVLFTHPSDSSILVSAAYDGHAKVWNIESGKCLFDHHNLHNHGALENLSDKGKSCRYIDGLFSNDGLHLVLTDDTGRITMFDSIESKDERKDNENRAPTFMQEQYFGNDYYDLYYDVSGYCIERGSRLPPHLAPEAARCMHTGHPYADQIQLAFSNLEGPMPLDETEVCRMRDKIREMAGKMRCADGILSRNVFGKRHLIEARCRETSHIGGHMNSGINSQSSVNENTSSASSSNRPTPQRTRNNGRNMSSNYRWIGYDEMDRDDDDDDQDSDDEEYEEGNTLRRGVRYEEENMSEDEIIDVDDYQPRNNRGRRRNNNNSSRSRRRQNRNNSRRRAQREEVIPAEPTRTSSRNTTRRQDNQYVDLSDAEFDEVLSANTQPTGEFIDDYNVYGHIYKLPSNADVNRKWLSRINSVLGYTGWKTFCPQAGDNVVYIPRAHAEFLKQYPVCETDSGAPWKKFPSNASWSVVECKVSSIRYRFPYSGYFGPKSRNPIKSVIAILTLEVTGVPQINYQENRIVPWLAPNFVPKPSTRSNDKTFEVALFESGEADFIIPSALFKWKVQCLENVIGEEGTCSGIELTDYYVSETGLEDSKFDPFPGQLVTTIPGNERGFHFRGSGYNALQVEFEGSDPSLANTWDVTVKGTEAECPLPTCLTDEQEKIVFSVLDFIESDEYLKSHFSLPVDSRYFADYDQMIEVKMDLSMIRRRLEQKYYTNIESVLSDVKLIRDNCFKYNKLGSDITTEAQKLFDTFKDSLDEKLLNVDRDPCSREESKEFNVALRSITLRSSSRLRQQDTLVNLGGSLVDDSDLNTRQDRRSTRNNRSSRAASLRNEVPRIRINMRRANRQQEEYISEEDDDSSVDDMSIVSSENEGDISTFDMSTTNLKVIVGGVQFIESSSSESETELKNDSSSRRRSTRAKRSSYAESDYESSDFSDEEKAEVIAVQKKSSRDTKSRNDMKQPSAVGTRRSTRTRGAIAKESEQNYEHSQIDLQSESDQSEDGNSSDESDASSTLQVEATTELRRSSRTRASKVKFEENQEEPEEPDPEPEYTERRLRTTRSSLRSTNFDHNGRRASSRIARNESPAVESLQATFNRRRRASPRQSRYFMGDDTRSEVNNTSGLNRRTRTNRSSLENLPSSSPPSPSRSSPRRQRSIANYHDLSDSEVDMIANEEDYVQDTDFPALPRLKRKCTSTSRQGQSPARKKSKKKKTDVKIVNYPTLEKWPGYAVKEDMLEKVCEEIVNRVGIYDTNETFHRPVIETNPEVAERYLKKIERPMDLQTIRDKFSSYRVISELQEDLILMFKNCYDFNTKSSGYKQYAIEIWGTLDTIFVETLQDLGITLPRGFA</sequence>
<dbReference type="PRINTS" id="PR00503">
    <property type="entry name" value="BROMODOMAIN"/>
</dbReference>
<feature type="compositionally biased region" description="Basic and acidic residues" evidence="6">
    <location>
        <begin position="1899"/>
        <end position="1911"/>
    </location>
</feature>
<keyword evidence="9" id="KW-1185">Reference proteome</keyword>
<feature type="compositionally biased region" description="Low complexity" evidence="6">
    <location>
        <begin position="2052"/>
        <end position="2061"/>
    </location>
</feature>
<feature type="domain" description="Bromo" evidence="7">
    <location>
        <begin position="1594"/>
        <end position="1664"/>
    </location>
</feature>
<dbReference type="PANTHER" id="PTHR16266:SF17">
    <property type="entry name" value="BRWD3"/>
    <property type="match status" value="1"/>
</dbReference>
<gene>
    <name evidence="8" type="ORF">CTEN210_15765</name>
</gene>
<feature type="region of interest" description="Disordered" evidence="6">
    <location>
        <begin position="274"/>
        <end position="296"/>
    </location>
</feature>
<feature type="compositionally biased region" description="Basic and acidic residues" evidence="6">
    <location>
        <begin position="1871"/>
        <end position="1881"/>
    </location>
</feature>
<dbReference type="SUPFAM" id="SSF47370">
    <property type="entry name" value="Bromodomain"/>
    <property type="match status" value="2"/>
</dbReference>
<dbReference type="PANTHER" id="PTHR16266">
    <property type="entry name" value="WD REPEAT DOMAIN 9"/>
    <property type="match status" value="1"/>
</dbReference>
<evidence type="ECO:0000256" key="1">
    <source>
        <dbReference type="ARBA" id="ARBA00022574"/>
    </source>
</evidence>
<dbReference type="PROSITE" id="PS50082">
    <property type="entry name" value="WD_REPEATS_2"/>
    <property type="match status" value="4"/>
</dbReference>
<evidence type="ECO:0000313" key="8">
    <source>
        <dbReference type="EMBL" id="GFH59289.1"/>
    </source>
</evidence>
<dbReference type="InterPro" id="IPR001680">
    <property type="entry name" value="WD40_rpt"/>
</dbReference>
<feature type="compositionally biased region" description="Acidic residues" evidence="6">
    <location>
        <begin position="1849"/>
        <end position="1861"/>
    </location>
</feature>
<feature type="compositionally biased region" description="Acidic residues" evidence="6">
    <location>
        <begin position="1919"/>
        <end position="1931"/>
    </location>
</feature>
<feature type="compositionally biased region" description="Polar residues" evidence="6">
    <location>
        <begin position="1159"/>
        <end position="1176"/>
    </location>
</feature>
<dbReference type="SUPFAM" id="SSF50978">
    <property type="entry name" value="WD40 repeat-like"/>
    <property type="match status" value="1"/>
</dbReference>
<dbReference type="InterPro" id="IPR052060">
    <property type="entry name" value="Bromo_WD_repeat"/>
</dbReference>
<proteinExistence type="predicted"/>
<dbReference type="GO" id="GO:0005634">
    <property type="term" value="C:nucleus"/>
    <property type="evidence" value="ECO:0007669"/>
    <property type="project" value="TreeGrafter"/>
</dbReference>
<dbReference type="InterPro" id="IPR019775">
    <property type="entry name" value="WD40_repeat_CS"/>
</dbReference>
<accession>A0AAD3D7K9</accession>
<feature type="repeat" description="WD" evidence="5">
    <location>
        <begin position="932"/>
        <end position="958"/>
    </location>
</feature>
<dbReference type="InterPro" id="IPR036322">
    <property type="entry name" value="WD40_repeat_dom_sf"/>
</dbReference>
<feature type="region of interest" description="Disordered" evidence="6">
    <location>
        <begin position="1132"/>
        <end position="1286"/>
    </location>
</feature>
<feature type="domain" description="Bromo" evidence="7">
    <location>
        <begin position="2169"/>
        <end position="2240"/>
    </location>
</feature>
<feature type="region of interest" description="Disordered" evidence="6">
    <location>
        <begin position="2100"/>
        <end position="2134"/>
    </location>
</feature>